<keyword evidence="3" id="KW-0560">Oxidoreductase</keyword>
<feature type="domain" description="Aldehyde dehydrogenase" evidence="4">
    <location>
        <begin position="23"/>
        <end position="476"/>
    </location>
</feature>
<dbReference type="FunFam" id="3.40.605.10:FF:000012">
    <property type="entry name" value="NAD-dependent succinate-semialdehyde dehydrogenase"/>
    <property type="match status" value="1"/>
</dbReference>
<accession>A0A2T2NLA3</accession>
<proteinExistence type="inferred from homology"/>
<dbReference type="InterPro" id="IPR050740">
    <property type="entry name" value="Aldehyde_DH_Superfamily"/>
</dbReference>
<dbReference type="OrthoDB" id="310895at2759"/>
<evidence type="ECO:0000259" key="4">
    <source>
        <dbReference type="Pfam" id="PF00171"/>
    </source>
</evidence>
<dbReference type="InterPro" id="IPR016161">
    <property type="entry name" value="Ald_DH/histidinol_DH"/>
</dbReference>
<evidence type="ECO:0000256" key="2">
    <source>
        <dbReference type="ARBA" id="ARBA00022857"/>
    </source>
</evidence>
<evidence type="ECO:0000256" key="3">
    <source>
        <dbReference type="ARBA" id="ARBA00023002"/>
    </source>
</evidence>
<dbReference type="Proteomes" id="UP000240883">
    <property type="component" value="Unassembled WGS sequence"/>
</dbReference>
<sequence>MTEMASQDFVVPLLINGEDVVHSSTFDVTSPPTGNTAWKAVSASPEDAIKAVEAAQAAFPSWSQTKPSVRTAILLKAADILEKNVDEYAGYMQAEMGADAGSSKFFVVPLAISMCRDLAGRISSVCGSVPVVAKEGQSAMVWKEPYGVCLGITAWNAPYVFGIRSAATAIATGNTTVIKGSEMTPRCYYALGKAFKEAGLPDGVFNVIGCKPADAPAVVNAMIEHPHVRKVNFTGSAPTGRKISKTCGENLKPCLMELGGKNSAIVLEDADLEKAAGECVAGAFLNAGQICMGTDRIVVHESIAPKLIEAMKAQLAEAAKGTDTLPNVVSAGSKARLAKLITEAISQGASLISGPSSQPDTPGASFVPTILGNVNKSSTIYHEEAFGPLVSLSTFSNEGEAIEYANSTEYGLHAAVFTRDLRKGLAIAKKLQVGAVHINSMTVHDEPALPMGGVKSSGWGRFNAQEGLDEFLVRKCVTWDD</sequence>
<gene>
    <name evidence="5" type="ORF">BS50DRAFT_554430</name>
</gene>
<dbReference type="GO" id="GO:0009450">
    <property type="term" value="P:gamma-aminobutyric acid catabolic process"/>
    <property type="evidence" value="ECO:0007669"/>
    <property type="project" value="TreeGrafter"/>
</dbReference>
<protein>
    <submittedName>
        <fullName evidence="5">Aldehyde dehydrogenase</fullName>
    </submittedName>
</protein>
<dbReference type="InterPro" id="IPR016162">
    <property type="entry name" value="Ald_DH_N"/>
</dbReference>
<dbReference type="InterPro" id="IPR016163">
    <property type="entry name" value="Ald_DH_C"/>
</dbReference>
<dbReference type="STRING" id="1448308.A0A2T2NLA3"/>
<dbReference type="AlphaFoldDB" id="A0A2T2NLA3"/>
<keyword evidence="6" id="KW-1185">Reference proteome</keyword>
<dbReference type="PANTHER" id="PTHR43353:SF2">
    <property type="entry name" value="ALDEHYDE DEHYDROGENASE FAMILY PROTEIN (AFU_ORTHOLOGUE AFUA_8G05520)"/>
    <property type="match status" value="1"/>
</dbReference>
<dbReference type="SUPFAM" id="SSF53720">
    <property type="entry name" value="ALDH-like"/>
    <property type="match status" value="1"/>
</dbReference>
<evidence type="ECO:0000313" key="5">
    <source>
        <dbReference type="EMBL" id="PSN66221.1"/>
    </source>
</evidence>
<dbReference type="PANTHER" id="PTHR43353">
    <property type="entry name" value="SUCCINATE-SEMIALDEHYDE DEHYDROGENASE, MITOCHONDRIAL"/>
    <property type="match status" value="1"/>
</dbReference>
<organism evidence="5 6">
    <name type="scientific">Corynespora cassiicola Philippines</name>
    <dbReference type="NCBI Taxonomy" id="1448308"/>
    <lineage>
        <taxon>Eukaryota</taxon>
        <taxon>Fungi</taxon>
        <taxon>Dikarya</taxon>
        <taxon>Ascomycota</taxon>
        <taxon>Pezizomycotina</taxon>
        <taxon>Dothideomycetes</taxon>
        <taxon>Pleosporomycetidae</taxon>
        <taxon>Pleosporales</taxon>
        <taxon>Corynesporascaceae</taxon>
        <taxon>Corynespora</taxon>
    </lineage>
</organism>
<reference evidence="5 6" key="1">
    <citation type="journal article" date="2018" name="Front. Microbiol.">
        <title>Genome-Wide Analysis of Corynespora cassiicola Leaf Fall Disease Putative Effectors.</title>
        <authorList>
            <person name="Lopez D."/>
            <person name="Ribeiro S."/>
            <person name="Label P."/>
            <person name="Fumanal B."/>
            <person name="Venisse J.S."/>
            <person name="Kohler A."/>
            <person name="de Oliveira R.R."/>
            <person name="Labutti K."/>
            <person name="Lipzen A."/>
            <person name="Lail K."/>
            <person name="Bauer D."/>
            <person name="Ohm R.A."/>
            <person name="Barry K.W."/>
            <person name="Spatafora J."/>
            <person name="Grigoriev I.V."/>
            <person name="Martin F.M."/>
            <person name="Pujade-Renaud V."/>
        </authorList>
    </citation>
    <scope>NUCLEOTIDE SEQUENCE [LARGE SCALE GENOMIC DNA]</scope>
    <source>
        <strain evidence="5 6">Philippines</strain>
    </source>
</reference>
<dbReference type="Pfam" id="PF00171">
    <property type="entry name" value="Aldedh"/>
    <property type="match status" value="1"/>
</dbReference>
<comment type="similarity">
    <text evidence="1">Belongs to the aldehyde dehydrogenase family.</text>
</comment>
<dbReference type="PROSITE" id="PS00070">
    <property type="entry name" value="ALDEHYDE_DEHYDR_CYS"/>
    <property type="match status" value="1"/>
</dbReference>
<evidence type="ECO:0000256" key="1">
    <source>
        <dbReference type="ARBA" id="ARBA00009986"/>
    </source>
</evidence>
<keyword evidence="2" id="KW-0521">NADP</keyword>
<dbReference type="Gene3D" id="3.40.605.10">
    <property type="entry name" value="Aldehyde Dehydrogenase, Chain A, domain 1"/>
    <property type="match status" value="1"/>
</dbReference>
<evidence type="ECO:0000313" key="6">
    <source>
        <dbReference type="Proteomes" id="UP000240883"/>
    </source>
</evidence>
<dbReference type="CDD" id="cd07105">
    <property type="entry name" value="ALDH_SaliADH"/>
    <property type="match status" value="1"/>
</dbReference>
<name>A0A2T2NLA3_CORCC</name>
<dbReference type="InterPro" id="IPR016160">
    <property type="entry name" value="Ald_DH_CS_CYS"/>
</dbReference>
<dbReference type="InterPro" id="IPR015590">
    <property type="entry name" value="Aldehyde_DH_dom"/>
</dbReference>
<dbReference type="Gene3D" id="3.40.309.10">
    <property type="entry name" value="Aldehyde Dehydrogenase, Chain A, domain 2"/>
    <property type="match status" value="1"/>
</dbReference>
<dbReference type="GO" id="GO:0004777">
    <property type="term" value="F:succinate-semialdehyde dehydrogenase (NAD+) activity"/>
    <property type="evidence" value="ECO:0007669"/>
    <property type="project" value="TreeGrafter"/>
</dbReference>
<dbReference type="EMBL" id="KZ678136">
    <property type="protein sequence ID" value="PSN66221.1"/>
    <property type="molecule type" value="Genomic_DNA"/>
</dbReference>